<evidence type="ECO:0000313" key="1">
    <source>
        <dbReference type="EMBL" id="KAG0299417.1"/>
    </source>
</evidence>
<keyword evidence="2" id="KW-1185">Reference proteome</keyword>
<dbReference type="OrthoDB" id="4537670at2759"/>
<evidence type="ECO:0000313" key="2">
    <source>
        <dbReference type="Proteomes" id="UP000738325"/>
    </source>
</evidence>
<organism evidence="1 2">
    <name type="scientific">Dissophora globulifera</name>
    <dbReference type="NCBI Taxonomy" id="979702"/>
    <lineage>
        <taxon>Eukaryota</taxon>
        <taxon>Fungi</taxon>
        <taxon>Fungi incertae sedis</taxon>
        <taxon>Mucoromycota</taxon>
        <taxon>Mortierellomycotina</taxon>
        <taxon>Mortierellomycetes</taxon>
        <taxon>Mortierellales</taxon>
        <taxon>Mortierellaceae</taxon>
        <taxon>Dissophora</taxon>
    </lineage>
</organism>
<dbReference type="Proteomes" id="UP000738325">
    <property type="component" value="Unassembled WGS sequence"/>
</dbReference>
<accession>A0A9P6QU40</accession>
<name>A0A9P6QU40_9FUNG</name>
<protein>
    <submittedName>
        <fullName evidence="1">Uncharacterized protein</fullName>
    </submittedName>
</protein>
<proteinExistence type="predicted"/>
<sequence>KYVGDRKVVKWSQDFSHEKAVEFIFIPFKCLKDESLGFIAVEFARIKEFQKLCHEVPANPDDWENLFPSYEVTVNNEFKYGQNNEQTFRFLVFLNASYKPFQHRFTSVAEGSEAMTTLGSLVKKYEGYANKIPYAGEVMGLAKSIVGDDLRTF</sequence>
<dbReference type="AlphaFoldDB" id="A0A9P6QU40"/>
<gene>
    <name evidence="1" type="ORF">BGZ99_004141</name>
</gene>
<dbReference type="EMBL" id="JAAAIP010002574">
    <property type="protein sequence ID" value="KAG0299417.1"/>
    <property type="molecule type" value="Genomic_DNA"/>
</dbReference>
<reference evidence="1" key="1">
    <citation type="journal article" date="2020" name="Fungal Divers.">
        <title>Resolving the Mortierellaceae phylogeny through synthesis of multi-gene phylogenetics and phylogenomics.</title>
        <authorList>
            <person name="Vandepol N."/>
            <person name="Liber J."/>
            <person name="Desiro A."/>
            <person name="Na H."/>
            <person name="Kennedy M."/>
            <person name="Barry K."/>
            <person name="Grigoriev I.V."/>
            <person name="Miller A.N."/>
            <person name="O'Donnell K."/>
            <person name="Stajich J.E."/>
            <person name="Bonito G."/>
        </authorList>
    </citation>
    <scope>NUCLEOTIDE SEQUENCE</scope>
    <source>
        <strain evidence="1">REB-010B</strain>
    </source>
</reference>
<feature type="non-terminal residue" evidence="1">
    <location>
        <position position="1"/>
    </location>
</feature>
<comment type="caution">
    <text evidence="1">The sequence shown here is derived from an EMBL/GenBank/DDBJ whole genome shotgun (WGS) entry which is preliminary data.</text>
</comment>